<accession>A0AAN9BAD9</accession>
<dbReference type="GO" id="GO:0004530">
    <property type="term" value="F:deoxyribonuclease I activity"/>
    <property type="evidence" value="ECO:0007669"/>
    <property type="project" value="TreeGrafter"/>
</dbReference>
<dbReference type="CDD" id="cd10282">
    <property type="entry name" value="DNase1"/>
    <property type="match status" value="1"/>
</dbReference>
<dbReference type="GO" id="GO:0006308">
    <property type="term" value="P:DNA catabolic process"/>
    <property type="evidence" value="ECO:0007669"/>
    <property type="project" value="InterPro"/>
</dbReference>
<sequence length="332" mass="37601">MKYLCALMLPVFYSLMTCVLCLKLGAFNVKTFGPSKSSKGEVMEVLAKIAVRYDILLVQEIKDADQKAMLKLQDRIWSDHGIKMNLITSDRLGRTKYKEQYAFLYREDRGISVLDSYHFDDGDESSGDDSFEREPFIVRFQASNCEVTDFTLVAMHASTTGTVKELTDLSEVVLDIQQTWKTLDIMILGDLNADCKYVPKKAWPGIGLRQDTEFWWPIDDNVDTTVRQSTDCAYDRFVVLGGDLQEAVVPGTAKPFNFQAKYHMTEAEALKVSDHYPIELELQERYERESTPANNGDEASRASGHTGILETLRHIFQGILGSFSRQKPGSEL</sequence>
<comment type="similarity">
    <text evidence="1">Belongs to the DNase I family.</text>
</comment>
<evidence type="ECO:0000313" key="8">
    <source>
        <dbReference type="Proteomes" id="UP001374579"/>
    </source>
</evidence>
<dbReference type="Pfam" id="PF03372">
    <property type="entry name" value="Exo_endo_phos"/>
    <property type="match status" value="1"/>
</dbReference>
<dbReference type="SMART" id="SM00476">
    <property type="entry name" value="DNaseIc"/>
    <property type="match status" value="1"/>
</dbReference>
<dbReference type="InterPro" id="IPR016202">
    <property type="entry name" value="DNase_I"/>
</dbReference>
<dbReference type="GO" id="GO:0003677">
    <property type="term" value="F:DNA binding"/>
    <property type="evidence" value="ECO:0007669"/>
    <property type="project" value="TreeGrafter"/>
</dbReference>
<dbReference type="PIRSF" id="PIRSF000988">
    <property type="entry name" value="DNase_I_euk"/>
    <property type="match status" value="1"/>
</dbReference>
<dbReference type="SUPFAM" id="SSF56219">
    <property type="entry name" value="DNase I-like"/>
    <property type="match status" value="1"/>
</dbReference>
<evidence type="ECO:0000256" key="5">
    <source>
        <dbReference type="PIRSR" id="PIRSR000988-2"/>
    </source>
</evidence>
<proteinExistence type="inferred from homology"/>
<dbReference type="GO" id="GO:0005634">
    <property type="term" value="C:nucleus"/>
    <property type="evidence" value="ECO:0007669"/>
    <property type="project" value="TreeGrafter"/>
</dbReference>
<feature type="domain" description="Endonuclease/exonuclease/phosphatase" evidence="6">
    <location>
        <begin position="27"/>
        <end position="241"/>
    </location>
</feature>
<reference evidence="7 8" key="1">
    <citation type="submission" date="2024-02" db="EMBL/GenBank/DDBJ databases">
        <title>Chromosome-scale genome assembly of the rough periwinkle Littorina saxatilis.</title>
        <authorList>
            <person name="De Jode A."/>
            <person name="Faria R."/>
            <person name="Formenti G."/>
            <person name="Sims Y."/>
            <person name="Smith T.P."/>
            <person name="Tracey A."/>
            <person name="Wood J.M.D."/>
            <person name="Zagrodzka Z.B."/>
            <person name="Johannesson K."/>
            <person name="Butlin R.K."/>
            <person name="Leder E.H."/>
        </authorList>
    </citation>
    <scope>NUCLEOTIDE SEQUENCE [LARGE SCALE GENOMIC DNA]</scope>
    <source>
        <strain evidence="7">Snail1</strain>
        <tissue evidence="7">Muscle</tissue>
    </source>
</reference>
<dbReference type="InterPro" id="IPR036691">
    <property type="entry name" value="Endo/exonu/phosph_ase_sf"/>
</dbReference>
<keyword evidence="2" id="KW-0540">Nuclease</keyword>
<evidence type="ECO:0000256" key="4">
    <source>
        <dbReference type="PIRSR" id="PIRSR000988-1"/>
    </source>
</evidence>
<dbReference type="InterPro" id="IPR005135">
    <property type="entry name" value="Endo/exonuclease/phosphatase"/>
</dbReference>
<evidence type="ECO:0000256" key="2">
    <source>
        <dbReference type="ARBA" id="ARBA00022722"/>
    </source>
</evidence>
<gene>
    <name evidence="7" type="ORF">V1264_020023</name>
</gene>
<organism evidence="7 8">
    <name type="scientific">Littorina saxatilis</name>
    <dbReference type="NCBI Taxonomy" id="31220"/>
    <lineage>
        <taxon>Eukaryota</taxon>
        <taxon>Metazoa</taxon>
        <taxon>Spiralia</taxon>
        <taxon>Lophotrochozoa</taxon>
        <taxon>Mollusca</taxon>
        <taxon>Gastropoda</taxon>
        <taxon>Caenogastropoda</taxon>
        <taxon>Littorinimorpha</taxon>
        <taxon>Littorinoidea</taxon>
        <taxon>Littorinidae</taxon>
        <taxon>Littorina</taxon>
    </lineage>
</organism>
<keyword evidence="3" id="KW-0378">Hydrolase</keyword>
<protein>
    <recommendedName>
        <fullName evidence="6">Endonuclease/exonuclease/phosphatase domain-containing protein</fullName>
    </recommendedName>
</protein>
<dbReference type="PANTHER" id="PTHR11371">
    <property type="entry name" value="DEOXYRIBONUCLEASE"/>
    <property type="match status" value="1"/>
</dbReference>
<dbReference type="AlphaFoldDB" id="A0AAN9BAD9"/>
<keyword evidence="5" id="KW-1015">Disulfide bond</keyword>
<dbReference type="Proteomes" id="UP001374579">
    <property type="component" value="Unassembled WGS sequence"/>
</dbReference>
<evidence type="ECO:0000256" key="3">
    <source>
        <dbReference type="ARBA" id="ARBA00022801"/>
    </source>
</evidence>
<feature type="active site" evidence="4">
    <location>
        <position position="99"/>
    </location>
</feature>
<feature type="active site" evidence="4">
    <location>
        <position position="156"/>
    </location>
</feature>
<evidence type="ECO:0000313" key="7">
    <source>
        <dbReference type="EMBL" id="KAK7101683.1"/>
    </source>
</evidence>
<evidence type="ECO:0000259" key="6">
    <source>
        <dbReference type="Pfam" id="PF03372"/>
    </source>
</evidence>
<name>A0AAN9BAD9_9CAEN</name>
<dbReference type="Gene3D" id="3.60.10.10">
    <property type="entry name" value="Endonuclease/exonuclease/phosphatase"/>
    <property type="match status" value="1"/>
</dbReference>
<evidence type="ECO:0000256" key="1">
    <source>
        <dbReference type="ARBA" id="ARBA00007359"/>
    </source>
</evidence>
<feature type="disulfide bond" description="Essential for enzymatic activity" evidence="5">
    <location>
        <begin position="195"/>
        <end position="232"/>
    </location>
</feature>
<comment type="caution">
    <text evidence="7">The sequence shown here is derived from an EMBL/GenBank/DDBJ whole genome shotgun (WGS) entry which is preliminary data.</text>
</comment>
<dbReference type="EMBL" id="JBAMIC010000010">
    <property type="protein sequence ID" value="KAK7101683.1"/>
    <property type="molecule type" value="Genomic_DNA"/>
</dbReference>
<dbReference type="PANTHER" id="PTHR11371:SF31">
    <property type="entry name" value="EXTRACELLULAR NUCLEASE"/>
    <property type="match status" value="1"/>
</dbReference>
<dbReference type="PRINTS" id="PR00130">
    <property type="entry name" value="DNASEI"/>
</dbReference>
<keyword evidence="8" id="KW-1185">Reference proteome</keyword>